<feature type="compositionally biased region" description="Low complexity" evidence="2">
    <location>
        <begin position="702"/>
        <end position="721"/>
    </location>
</feature>
<feature type="region of interest" description="Disordered" evidence="2">
    <location>
        <begin position="700"/>
        <end position="721"/>
    </location>
</feature>
<dbReference type="CDD" id="cd00096">
    <property type="entry name" value="Ig"/>
    <property type="match status" value="2"/>
</dbReference>
<dbReference type="Proteomes" id="UP000593567">
    <property type="component" value="Unassembled WGS sequence"/>
</dbReference>
<keyword evidence="3" id="KW-1133">Transmembrane helix</keyword>
<feature type="domain" description="Fibronectin type-III" evidence="5">
    <location>
        <begin position="727"/>
        <end position="819"/>
    </location>
</feature>
<dbReference type="InterPro" id="IPR036179">
    <property type="entry name" value="Ig-like_dom_sf"/>
</dbReference>
<feature type="domain" description="Fibronectin type-III" evidence="5">
    <location>
        <begin position="828"/>
        <end position="925"/>
    </location>
</feature>
<organism evidence="6 7">
    <name type="scientific">Bugula neritina</name>
    <name type="common">Brown bryozoan</name>
    <name type="synonym">Sertularia neritina</name>
    <dbReference type="NCBI Taxonomy" id="10212"/>
    <lineage>
        <taxon>Eukaryota</taxon>
        <taxon>Metazoa</taxon>
        <taxon>Spiralia</taxon>
        <taxon>Lophotrochozoa</taxon>
        <taxon>Bryozoa</taxon>
        <taxon>Gymnolaemata</taxon>
        <taxon>Cheilostomatida</taxon>
        <taxon>Flustrina</taxon>
        <taxon>Buguloidea</taxon>
        <taxon>Bugulidae</taxon>
        <taxon>Bugula</taxon>
    </lineage>
</organism>
<feature type="compositionally biased region" description="Polar residues" evidence="2">
    <location>
        <begin position="1234"/>
        <end position="1257"/>
    </location>
</feature>
<evidence type="ECO:0000256" key="1">
    <source>
        <dbReference type="ARBA" id="ARBA00022737"/>
    </source>
</evidence>
<keyword evidence="3" id="KW-0812">Transmembrane</keyword>
<dbReference type="InterPro" id="IPR050964">
    <property type="entry name" value="Striated_Muscle_Regulatory"/>
</dbReference>
<dbReference type="Gene3D" id="2.60.40.10">
    <property type="entry name" value="Immunoglobulins"/>
    <property type="match status" value="8"/>
</dbReference>
<keyword evidence="3" id="KW-0472">Membrane</keyword>
<accession>A0A7J7KL21</accession>
<proteinExistence type="predicted"/>
<sequence>MLSYLAALHESLLTSFNDLIICVLKDPPTITSNTANGVVKLKSVVELYCNPGDDQYDTPVTWLKDGQVVPTVSADPKDRVVINSTGGLRIPAVRTSHTGSWQCVRHQLVSQVFVLTKAKIKPFSTTLKDQTITVIVGATALIPCQPPASRPTAHTVFEINGQTIDESRGNHYLLSSGDLQITNVQQEHAGAYKCVAINSVLNDKVPAPFTITLEVQVASQTPVSPEPISWSLGPQVTAMEGDTLVLPCVYRANPLGSTSWERYQQDLPLNRTSYVGDALRLSNIQPTDQGTYNCIIDNGNIPTTITYLLSVYSKPKVSPRSSIKHAVEFRSTEIECSLRNDSAADVEYQWYFNGEDLQHYEGSLTISNLTSDDAGLYQCIVGNDVGSDSGYVKLHVVKEPTTTTTTSTTTTTTTSAPVVTTSASAVTAAQPAPGQPSVEQIRREGVKLTWSTQGLSNVLSYWVKAKTAGDDWLVVLRDIPRQTSYVEVNNDLVAGQKYKFIIVALYRNNIQIDSAPSVRFRLDPTFGDEETTPITASAAVTRCCHMLLSHAAVTCCCHMLLSHATVTCCCSLLLAVTLSSASQPPAAPVTQLTATLQVPVCVNQCRPPAIITGLENATRNSGSDVRLMCIVNDHDAEYSWYKDGVQLSAVPARRLIQMNIVVITQLTPADSGWYSCQVANQYGSTNSTAYLRVLSRPPAIERTPSPTSPNSIPVTSTTTTPSRTIVAPTMPVVEVLTSTEVRITYTPVSGGVPVIMYKVQYKRLDPDGWSQWFTLRVDSMQTNEYRLAGGIYRFRMGAVYVDNQVEVSPSTRKVKLLKAAVSSAPKFPPAVSSVVQTGRTQLTVVWPSSKKELVERYIVEYKVWDMPADVTWSQLSVLAEPSYAVMEATITGLSPGEKYGVRVTAENSYGQSPPSFVLTHSLSANYNTLGAVLPTGDNSLPTLNSGDNPGSDTAGTNSDQKYINADKDKNIFGLTSDSDLLYIILGSVLGLMILILIVFVAVCGFKQRQRRRTVLARGRGSHNKFADASKVLYGEQLKQPSVNGSTQFVTMNGGVGPMSAPSNGTLSSVHSQRISLNINPLNELDESYAANENHQDIKHLDYNLMQHYPHYNSNGSRHAPSSYQQHPHSSHHSVIDAGSQHDAANGHHYSHGSLPHYNVHQQYERSRSNTPQFSTFLPRTTKEGSPAPAVPTHYNKLPHPQGLRPVPHCHSPVPSDHPPVNQQRKRRKKRSQRDQMLSHSNPGSGRDYNTNTDLSSGEGTGAEEYSQMLPPPPVLPSSYSHSVPSTAEGDCDETYPLNTNTMDTNTGDFGYKDEQV</sequence>
<dbReference type="PROSITE" id="PS50835">
    <property type="entry name" value="IG_LIKE"/>
    <property type="match status" value="5"/>
</dbReference>
<keyword evidence="7" id="KW-1185">Reference proteome</keyword>
<feature type="domain" description="Fibronectin type-III" evidence="5">
    <location>
        <begin position="432"/>
        <end position="525"/>
    </location>
</feature>
<dbReference type="InterPro" id="IPR007110">
    <property type="entry name" value="Ig-like_dom"/>
</dbReference>
<feature type="compositionally biased region" description="Polar residues" evidence="2">
    <location>
        <begin position="1296"/>
        <end position="1307"/>
    </location>
</feature>
<dbReference type="SUPFAM" id="SSF48726">
    <property type="entry name" value="Immunoglobulin"/>
    <property type="match status" value="4"/>
</dbReference>
<dbReference type="CDD" id="cd00063">
    <property type="entry name" value="FN3"/>
    <property type="match status" value="3"/>
</dbReference>
<protein>
    <submittedName>
        <fullName evidence="6">CDON</fullName>
    </submittedName>
</protein>
<dbReference type="EMBL" id="VXIV02000314">
    <property type="protein sequence ID" value="KAF6039047.1"/>
    <property type="molecule type" value="Genomic_DNA"/>
</dbReference>
<dbReference type="Pfam" id="PF00041">
    <property type="entry name" value="fn3"/>
    <property type="match status" value="1"/>
</dbReference>
<comment type="caution">
    <text evidence="6">The sequence shown here is derived from an EMBL/GenBank/DDBJ whole genome shotgun (WGS) entry which is preliminary data.</text>
</comment>
<evidence type="ECO:0000313" key="7">
    <source>
        <dbReference type="Proteomes" id="UP000593567"/>
    </source>
</evidence>
<keyword evidence="1" id="KW-0677">Repeat</keyword>
<dbReference type="InterPro" id="IPR003599">
    <property type="entry name" value="Ig_sub"/>
</dbReference>
<feature type="domain" description="Ig-like" evidence="4">
    <location>
        <begin position="608"/>
        <end position="695"/>
    </location>
</feature>
<evidence type="ECO:0000259" key="4">
    <source>
        <dbReference type="PROSITE" id="PS50835"/>
    </source>
</evidence>
<dbReference type="SUPFAM" id="SSF49265">
    <property type="entry name" value="Fibronectin type III"/>
    <property type="match status" value="3"/>
</dbReference>
<name>A0A7J7KL21_BUGNE</name>
<dbReference type="InterPro" id="IPR036116">
    <property type="entry name" value="FN3_sf"/>
</dbReference>
<evidence type="ECO:0000259" key="5">
    <source>
        <dbReference type="PROSITE" id="PS50853"/>
    </source>
</evidence>
<feature type="domain" description="Ig-like" evidence="4">
    <location>
        <begin position="225"/>
        <end position="306"/>
    </location>
</feature>
<dbReference type="PANTHER" id="PTHR13817">
    <property type="entry name" value="TITIN"/>
    <property type="match status" value="1"/>
</dbReference>
<evidence type="ECO:0000256" key="3">
    <source>
        <dbReference type="SAM" id="Phobius"/>
    </source>
</evidence>
<dbReference type="PANTHER" id="PTHR13817:SF73">
    <property type="entry name" value="FIBRONECTIN TYPE-III DOMAIN-CONTAINING PROTEIN"/>
    <property type="match status" value="1"/>
</dbReference>
<evidence type="ECO:0000313" key="6">
    <source>
        <dbReference type="EMBL" id="KAF6039047.1"/>
    </source>
</evidence>
<feature type="region of interest" description="Disordered" evidence="2">
    <location>
        <begin position="1108"/>
        <end position="1135"/>
    </location>
</feature>
<dbReference type="PROSITE" id="PS50853">
    <property type="entry name" value="FN3"/>
    <property type="match status" value="3"/>
</dbReference>
<dbReference type="Pfam" id="PF13927">
    <property type="entry name" value="Ig_3"/>
    <property type="match status" value="5"/>
</dbReference>
<feature type="domain" description="Ig-like" evidence="4">
    <location>
        <begin position="315"/>
        <end position="395"/>
    </location>
</feature>
<gene>
    <name evidence="6" type="ORF">EB796_002641</name>
</gene>
<dbReference type="InterPro" id="IPR003961">
    <property type="entry name" value="FN3_dom"/>
</dbReference>
<feature type="compositionally biased region" description="Low complexity" evidence="2">
    <location>
        <begin position="1118"/>
        <end position="1127"/>
    </location>
</feature>
<feature type="transmembrane region" description="Helical" evidence="3">
    <location>
        <begin position="980"/>
        <end position="1005"/>
    </location>
</feature>
<feature type="region of interest" description="Disordered" evidence="2">
    <location>
        <begin position="938"/>
        <end position="960"/>
    </location>
</feature>
<dbReference type="InterPro" id="IPR013783">
    <property type="entry name" value="Ig-like_fold"/>
</dbReference>
<reference evidence="6" key="1">
    <citation type="submission" date="2020-06" db="EMBL/GenBank/DDBJ databases">
        <title>Draft genome of Bugula neritina, a colonial animal packing powerful symbionts and potential medicines.</title>
        <authorList>
            <person name="Rayko M."/>
        </authorList>
    </citation>
    <scope>NUCLEOTIDE SEQUENCE [LARGE SCALE GENOMIC DNA]</scope>
    <source>
        <strain evidence="6">Kwan_BN1</strain>
    </source>
</reference>
<feature type="domain" description="Ig-like" evidence="4">
    <location>
        <begin position="28"/>
        <end position="103"/>
    </location>
</feature>
<feature type="region of interest" description="Disordered" evidence="2">
    <location>
        <begin position="1162"/>
        <end position="1316"/>
    </location>
</feature>
<dbReference type="SMART" id="SM00060">
    <property type="entry name" value="FN3"/>
    <property type="match status" value="3"/>
</dbReference>
<evidence type="ECO:0000256" key="2">
    <source>
        <dbReference type="SAM" id="MobiDB-lite"/>
    </source>
</evidence>
<feature type="compositionally biased region" description="Low complexity" evidence="2">
    <location>
        <begin position="1276"/>
        <end position="1285"/>
    </location>
</feature>
<feature type="compositionally biased region" description="Polar residues" evidence="2">
    <location>
        <begin position="1168"/>
        <end position="1178"/>
    </location>
</feature>
<dbReference type="SMART" id="SM00409">
    <property type="entry name" value="IG"/>
    <property type="match status" value="5"/>
</dbReference>
<dbReference type="SMART" id="SM00408">
    <property type="entry name" value="IGc2"/>
    <property type="match status" value="5"/>
</dbReference>
<feature type="domain" description="Ig-like" evidence="4">
    <location>
        <begin position="122"/>
        <end position="212"/>
    </location>
</feature>
<dbReference type="InterPro" id="IPR003598">
    <property type="entry name" value="Ig_sub2"/>
</dbReference>
<dbReference type="OrthoDB" id="9998697at2759"/>